<dbReference type="SUPFAM" id="SSF103481">
    <property type="entry name" value="Multidrug resistance efflux transporter EmrE"/>
    <property type="match status" value="1"/>
</dbReference>
<keyword evidence="2" id="KW-0812">Transmembrane</keyword>
<feature type="region of interest" description="Disordered" evidence="1">
    <location>
        <begin position="1"/>
        <end position="115"/>
    </location>
</feature>
<feature type="transmembrane region" description="Helical" evidence="2">
    <location>
        <begin position="363"/>
        <end position="384"/>
    </location>
</feature>
<name>A0ABR1TIR8_9PEZI</name>
<organism evidence="3 4">
    <name type="scientific">Apiospora saccharicola</name>
    <dbReference type="NCBI Taxonomy" id="335842"/>
    <lineage>
        <taxon>Eukaryota</taxon>
        <taxon>Fungi</taxon>
        <taxon>Dikarya</taxon>
        <taxon>Ascomycota</taxon>
        <taxon>Pezizomycotina</taxon>
        <taxon>Sordariomycetes</taxon>
        <taxon>Xylariomycetidae</taxon>
        <taxon>Amphisphaeriales</taxon>
        <taxon>Apiosporaceae</taxon>
        <taxon>Apiospora</taxon>
    </lineage>
</organism>
<feature type="transmembrane region" description="Helical" evidence="2">
    <location>
        <begin position="390"/>
        <end position="408"/>
    </location>
</feature>
<feature type="compositionally biased region" description="Basic and acidic residues" evidence="1">
    <location>
        <begin position="508"/>
        <end position="517"/>
    </location>
</feature>
<accession>A0ABR1TIR8</accession>
<reference evidence="3 4" key="1">
    <citation type="submission" date="2023-01" db="EMBL/GenBank/DDBJ databases">
        <title>Analysis of 21 Apiospora genomes using comparative genomics revels a genus with tremendous synthesis potential of carbohydrate active enzymes and secondary metabolites.</title>
        <authorList>
            <person name="Sorensen T."/>
        </authorList>
    </citation>
    <scope>NUCLEOTIDE SEQUENCE [LARGE SCALE GENOMIC DNA]</scope>
    <source>
        <strain evidence="3 4">CBS 83171</strain>
    </source>
</reference>
<dbReference type="Proteomes" id="UP001446871">
    <property type="component" value="Unassembled WGS sequence"/>
</dbReference>
<evidence type="ECO:0000256" key="1">
    <source>
        <dbReference type="SAM" id="MobiDB-lite"/>
    </source>
</evidence>
<protein>
    <submittedName>
        <fullName evidence="3">Uncharacterized protein</fullName>
    </submittedName>
</protein>
<feature type="compositionally biased region" description="Low complexity" evidence="1">
    <location>
        <begin position="60"/>
        <end position="79"/>
    </location>
</feature>
<feature type="region of interest" description="Disordered" evidence="1">
    <location>
        <begin position="484"/>
        <end position="517"/>
    </location>
</feature>
<feature type="region of interest" description="Disordered" evidence="1">
    <location>
        <begin position="435"/>
        <end position="455"/>
    </location>
</feature>
<keyword evidence="4" id="KW-1185">Reference proteome</keyword>
<evidence type="ECO:0000313" key="4">
    <source>
        <dbReference type="Proteomes" id="UP001446871"/>
    </source>
</evidence>
<keyword evidence="2" id="KW-0472">Membrane</keyword>
<feature type="compositionally biased region" description="Low complexity" evidence="1">
    <location>
        <begin position="489"/>
        <end position="507"/>
    </location>
</feature>
<evidence type="ECO:0000313" key="3">
    <source>
        <dbReference type="EMBL" id="KAK8045861.1"/>
    </source>
</evidence>
<dbReference type="InterPro" id="IPR037185">
    <property type="entry name" value="EmrE-like"/>
</dbReference>
<comment type="caution">
    <text evidence="3">The sequence shown here is derived from an EMBL/GenBank/DDBJ whole genome shotgun (WGS) entry which is preliminary data.</text>
</comment>
<evidence type="ECO:0000256" key="2">
    <source>
        <dbReference type="SAM" id="Phobius"/>
    </source>
</evidence>
<proteinExistence type="predicted"/>
<feature type="compositionally biased region" description="Pro residues" evidence="1">
    <location>
        <begin position="1"/>
        <end position="11"/>
    </location>
</feature>
<sequence length="732" mass="83326">MSTIEFPPPVFPRRRLRDDDLESQCSSQTEQQHFRAAGKAESSATFQRTQQPPVTNDQTAAGLSSLRSSAMASSEVSVGVTKGTDVQEDDNEPIKPARRRNIRMSATSNKETEHLSRVKRINERLDPLTRPDKSAVLLCWGMEDCAFITPALIHDASDQQGQWEEVRRAWYANRKSWKRWIPYYGIISVEIVEIIIVGRPVSRVLEPGASPLYMGLYRRQDPSGKIPGLEGMVEEFECKARGLREFDPEELCFQTVGTGEWYHGPKWHYDVDENLCETANIMKAKREIARLRQRPILKMLFQHPEMATANADLEDNDLSDVSWWELPRDILSKSQQYHKPTLGELQFPGLLIQEGWLLAQPGWTLALLASTTLVVSVALGWLVYGDWATAWQAAGCFLTLVGLFCAGVHQATAGEENYFLGKKNKTNCIPIHCSHQKSQSGSDPENQDGIELEQPKPFDLGPLFSEFQAYKRTQRTVSAHNNRDGIAVGTSEGATGNTETTEGTTTGTDHDETKRPNLKDEWDSFMAARLKTHREKLLEVLDPMIQSESSTLLMCWNDMEQFHIMPAYMKDSAPDAITHWQEARSTWYRNRGYWRLWMPWYGVTSMRAINIAIAGRTAQIAHKSRPDSVWVGTRTMDLFYKRKSGFTRPKPDIETLGFYCRYGSDIDEWDHDNICPANEDEGLDCPYEAHFTAEREMSRYGRLPLLKTFFHHPEHASLNDTLDDKGLLVSHQ</sequence>
<keyword evidence="2" id="KW-1133">Transmembrane helix</keyword>
<gene>
    <name evidence="3" type="ORF">PG996_013925</name>
</gene>
<feature type="compositionally biased region" description="Polar residues" evidence="1">
    <location>
        <begin position="42"/>
        <end position="59"/>
    </location>
</feature>
<dbReference type="EMBL" id="JAQQWM010000009">
    <property type="protein sequence ID" value="KAK8045861.1"/>
    <property type="molecule type" value="Genomic_DNA"/>
</dbReference>